<reference evidence="2 3" key="1">
    <citation type="journal article" date="2019" name="Sci. Rep.">
        <title>Orb-weaving spider Araneus ventricosus genome elucidates the spidroin gene catalogue.</title>
        <authorList>
            <person name="Kono N."/>
            <person name="Nakamura H."/>
            <person name="Ohtoshi R."/>
            <person name="Moran D.A.P."/>
            <person name="Shinohara A."/>
            <person name="Yoshida Y."/>
            <person name="Fujiwara M."/>
            <person name="Mori M."/>
            <person name="Tomita M."/>
            <person name="Arakawa K."/>
        </authorList>
    </citation>
    <scope>NUCLEOTIDE SEQUENCE [LARGE SCALE GENOMIC DNA]</scope>
</reference>
<accession>A0A4Y2PF04</accession>
<evidence type="ECO:0000313" key="3">
    <source>
        <dbReference type="Proteomes" id="UP000499080"/>
    </source>
</evidence>
<name>A0A4Y2PF04_ARAVE</name>
<evidence type="ECO:0000256" key="1">
    <source>
        <dbReference type="SAM" id="MobiDB-lite"/>
    </source>
</evidence>
<comment type="caution">
    <text evidence="2">The sequence shown here is derived from an EMBL/GenBank/DDBJ whole genome shotgun (WGS) entry which is preliminary data.</text>
</comment>
<dbReference type="EMBL" id="BGPR01011112">
    <property type="protein sequence ID" value="GBN49682.1"/>
    <property type="molecule type" value="Genomic_DNA"/>
</dbReference>
<evidence type="ECO:0000313" key="2">
    <source>
        <dbReference type="EMBL" id="GBN49682.1"/>
    </source>
</evidence>
<gene>
    <name evidence="2" type="ORF">AVEN_148042_1</name>
</gene>
<dbReference type="AlphaFoldDB" id="A0A4Y2PF04"/>
<keyword evidence="3" id="KW-1185">Reference proteome</keyword>
<feature type="region of interest" description="Disordered" evidence="1">
    <location>
        <begin position="113"/>
        <end position="136"/>
    </location>
</feature>
<sequence length="168" mass="19729">MFIRVQNSGGLSLHFLQKKRVHKEVTHRLAIRQPRSDWVKCEQFLCAVSTQVLVDEVRPPWLEKFHSNRAFGRFKILAAWRELGDSPRDSKWLAGAWWREILLASGLKKREKRGEEDLPDERVPVDKKEKVMRNGKEGGSKCFEAEYSSMKQQNTWVSIYELDSMLLR</sequence>
<protein>
    <submittedName>
        <fullName evidence="2">Uncharacterized protein</fullName>
    </submittedName>
</protein>
<proteinExistence type="predicted"/>
<organism evidence="2 3">
    <name type="scientific">Araneus ventricosus</name>
    <name type="common">Orbweaver spider</name>
    <name type="synonym">Epeira ventricosa</name>
    <dbReference type="NCBI Taxonomy" id="182803"/>
    <lineage>
        <taxon>Eukaryota</taxon>
        <taxon>Metazoa</taxon>
        <taxon>Ecdysozoa</taxon>
        <taxon>Arthropoda</taxon>
        <taxon>Chelicerata</taxon>
        <taxon>Arachnida</taxon>
        <taxon>Araneae</taxon>
        <taxon>Araneomorphae</taxon>
        <taxon>Entelegynae</taxon>
        <taxon>Araneoidea</taxon>
        <taxon>Araneidae</taxon>
        <taxon>Araneus</taxon>
    </lineage>
</organism>
<dbReference type="Proteomes" id="UP000499080">
    <property type="component" value="Unassembled WGS sequence"/>
</dbReference>